<evidence type="ECO:0000313" key="4">
    <source>
        <dbReference type="EMBL" id="CAF9905758.1"/>
    </source>
</evidence>
<dbReference type="Pfam" id="PF13637">
    <property type="entry name" value="Ank_4"/>
    <property type="match status" value="1"/>
</dbReference>
<dbReference type="InterPro" id="IPR002110">
    <property type="entry name" value="Ankyrin_rpt"/>
</dbReference>
<evidence type="ECO:0000313" key="5">
    <source>
        <dbReference type="Proteomes" id="UP000664169"/>
    </source>
</evidence>
<accession>A0A8H3EJQ1</accession>
<dbReference type="SUPFAM" id="SSF53167">
    <property type="entry name" value="Purine and uridine phosphorylases"/>
    <property type="match status" value="1"/>
</dbReference>
<dbReference type="InterPro" id="IPR007111">
    <property type="entry name" value="NACHT_NTPase"/>
</dbReference>
<protein>
    <recommendedName>
        <fullName evidence="3">NACHT domain-containing protein</fullName>
    </recommendedName>
</protein>
<dbReference type="InterPro" id="IPR053137">
    <property type="entry name" value="NLR-like"/>
</dbReference>
<dbReference type="InterPro" id="IPR036770">
    <property type="entry name" value="Ankyrin_rpt-contain_sf"/>
</dbReference>
<evidence type="ECO:0000256" key="2">
    <source>
        <dbReference type="PROSITE-ProRule" id="PRU00023"/>
    </source>
</evidence>
<dbReference type="SUPFAM" id="SSF52540">
    <property type="entry name" value="P-loop containing nucleoside triphosphate hydrolases"/>
    <property type="match status" value="1"/>
</dbReference>
<reference evidence="4" key="1">
    <citation type="submission" date="2021-03" db="EMBL/GenBank/DDBJ databases">
        <authorList>
            <person name="Tagirdzhanova G."/>
        </authorList>
    </citation>
    <scope>NUCLEOTIDE SEQUENCE</scope>
</reference>
<dbReference type="PANTHER" id="PTHR46082">
    <property type="entry name" value="ATP/GTP-BINDING PROTEIN-RELATED"/>
    <property type="match status" value="1"/>
</dbReference>
<dbReference type="PROSITE" id="PS50297">
    <property type="entry name" value="ANK_REP_REGION"/>
    <property type="match status" value="2"/>
</dbReference>
<dbReference type="Pfam" id="PF24883">
    <property type="entry name" value="NPHP3_N"/>
    <property type="match status" value="1"/>
</dbReference>
<evidence type="ECO:0000259" key="3">
    <source>
        <dbReference type="PROSITE" id="PS50837"/>
    </source>
</evidence>
<dbReference type="EMBL" id="CAJPDQ010000002">
    <property type="protein sequence ID" value="CAF9905758.1"/>
    <property type="molecule type" value="Genomic_DNA"/>
</dbReference>
<dbReference type="Gene3D" id="3.40.50.1580">
    <property type="entry name" value="Nucleoside phosphorylase domain"/>
    <property type="match status" value="1"/>
</dbReference>
<dbReference type="InterPro" id="IPR035994">
    <property type="entry name" value="Nucleoside_phosphorylase_sf"/>
</dbReference>
<dbReference type="Gene3D" id="1.25.40.20">
    <property type="entry name" value="Ankyrin repeat-containing domain"/>
    <property type="match status" value="1"/>
</dbReference>
<feature type="repeat" description="ANK" evidence="2">
    <location>
        <begin position="1093"/>
        <end position="1125"/>
    </location>
</feature>
<proteinExistence type="predicted"/>
<sequence length="1177" mass="132635">MTGQESSKRDAVDNVSEGSLETKRAKIAVKLHHGDYTIGWICALPLELTAAKAVLDEQHALLSNSAGDDNVYCLGSIHCHNVVITCLPSGCYGNNRAAAVAMNMRHTFPNITASLMVGIGGGVPSSAHDIRLGDVVVSLPRSDFPAVVQYDFGKTEAHGISRSKSSLNKPPTSLLKAVSSLQSEHQMGRNQMQIYIHEALRTYRLPAFAYPGVSRDVLYEAECDHWEESLICATCGPVKEVTRVPRLTDLSVIHYGTVGSGNQVIKHGRTRDRYAKQFDILCFEMEAAGLMDELPCIVIRGICDYCDVFKNKDFQGYAALTAAAYAKDLLLMMPVLQSARKYSPLEPLQNQNHLRSKQKCWEDLINSLTFDEANSRLDTVKRAHPQTCNWLLEKSQYTEWLNEGKAADHHGLLWIRGKPGTGKSTLMKWLIEHAEKSKAENHIIVSFFFHARGEELQKSTLGMYRSLLSQIFKKAPQLLKSLDMLIQQPINVTWTLAKLEKMFSDVIEKLGSVCLLCYIDALDECPEEQIRDLLRTWQELGDLSLDKGIRFRVCLSSRHYPTISIRAGIQFSLEDQEGHSNDIRKYTASELKPIGRGKQAEYIKHKVYTKSGSIFLWVVLVVQILKTEFDRGSIHKLDKRLDEIPMELNELFLDILVRDNKSLPELILCIQWILFAKRAIRREELYFALLAGDMSELSALADWDLEELNSKVMDRHILTCSKGLAETTRSKNPSVQFIHESVREFLLQPGTLSQLWSGFDNLAPGPSHQRLRQCCRLYLDFLDHKEFEGLIDDGDSSLTLKEKIHNSFPFLEYAVEQLLAHAEEAEKLNFSEAVFITCFDITKWIKLWNLVQRFQVRRFPPNTNLPYVLAKLKLPHLLARSIQVAVESMKDQPAGVEALIGQAVDDRNLDAFKVISSINHGYVDTDESRETRPFTEMFEYLQILKPGKLVEVVDAKAFSAAIKLLRNWENRVDMNIINNVFLDAASCRHAKTVRFLLENGADMAAVDDNENTALHLVASHRHLPKRKTKAQNDQQTGSSVEAMISMLLEKGIAMNSRNRDGNTALHVALYNSSAASAMLLLNKGAEFDIVNNEGLTEFHIAIRRKKYSVAKHLLESGAKVTPNPKSNGSTMLDDTAGISDEDLLEMLLADSNAHALVDRIRFTLFHPTNNMDWRGGW</sequence>
<gene>
    <name evidence="4" type="ORF">GOMPHAMPRED_003357</name>
</gene>
<dbReference type="InterPro" id="IPR056884">
    <property type="entry name" value="NPHP3-like_N"/>
</dbReference>
<name>A0A8H3EJQ1_9LECA</name>
<dbReference type="Pfam" id="PF12796">
    <property type="entry name" value="Ank_2"/>
    <property type="match status" value="1"/>
</dbReference>
<feature type="repeat" description="ANK" evidence="2">
    <location>
        <begin position="1060"/>
        <end position="1092"/>
    </location>
</feature>
<dbReference type="OrthoDB" id="194358at2759"/>
<dbReference type="SUPFAM" id="SSF48403">
    <property type="entry name" value="Ankyrin repeat"/>
    <property type="match status" value="1"/>
</dbReference>
<dbReference type="InterPro" id="IPR027417">
    <property type="entry name" value="P-loop_NTPase"/>
</dbReference>
<dbReference type="SMART" id="SM00248">
    <property type="entry name" value="ANK"/>
    <property type="match status" value="4"/>
</dbReference>
<feature type="domain" description="NACHT" evidence="3">
    <location>
        <begin position="411"/>
        <end position="558"/>
    </location>
</feature>
<dbReference type="AlphaFoldDB" id="A0A8H3EJQ1"/>
<dbReference type="GO" id="GO:0003824">
    <property type="term" value="F:catalytic activity"/>
    <property type="evidence" value="ECO:0007669"/>
    <property type="project" value="InterPro"/>
</dbReference>
<dbReference type="GO" id="GO:0009116">
    <property type="term" value="P:nucleoside metabolic process"/>
    <property type="evidence" value="ECO:0007669"/>
    <property type="project" value="InterPro"/>
</dbReference>
<dbReference type="PROSITE" id="PS50837">
    <property type="entry name" value="NACHT"/>
    <property type="match status" value="1"/>
</dbReference>
<comment type="caution">
    <text evidence="4">The sequence shown here is derived from an EMBL/GenBank/DDBJ whole genome shotgun (WGS) entry which is preliminary data.</text>
</comment>
<keyword evidence="5" id="KW-1185">Reference proteome</keyword>
<dbReference type="PROSITE" id="PS50088">
    <property type="entry name" value="ANK_REPEAT"/>
    <property type="match status" value="2"/>
</dbReference>
<dbReference type="Gene3D" id="3.40.50.300">
    <property type="entry name" value="P-loop containing nucleotide triphosphate hydrolases"/>
    <property type="match status" value="1"/>
</dbReference>
<keyword evidence="1" id="KW-0677">Repeat</keyword>
<organism evidence="4 5">
    <name type="scientific">Gomphillus americanus</name>
    <dbReference type="NCBI Taxonomy" id="1940652"/>
    <lineage>
        <taxon>Eukaryota</taxon>
        <taxon>Fungi</taxon>
        <taxon>Dikarya</taxon>
        <taxon>Ascomycota</taxon>
        <taxon>Pezizomycotina</taxon>
        <taxon>Lecanoromycetes</taxon>
        <taxon>OSLEUM clade</taxon>
        <taxon>Ostropomycetidae</taxon>
        <taxon>Ostropales</taxon>
        <taxon>Graphidaceae</taxon>
        <taxon>Gomphilloideae</taxon>
        <taxon>Gomphillus</taxon>
    </lineage>
</organism>
<dbReference type="Proteomes" id="UP000664169">
    <property type="component" value="Unassembled WGS sequence"/>
</dbReference>
<keyword evidence="2" id="KW-0040">ANK repeat</keyword>
<dbReference type="PANTHER" id="PTHR46082:SF11">
    <property type="entry name" value="AAA+ ATPASE DOMAIN-CONTAINING PROTEIN-RELATED"/>
    <property type="match status" value="1"/>
</dbReference>
<evidence type="ECO:0000256" key="1">
    <source>
        <dbReference type="ARBA" id="ARBA00022737"/>
    </source>
</evidence>